<dbReference type="InterPro" id="IPR036390">
    <property type="entry name" value="WH_DNA-bd_sf"/>
</dbReference>
<gene>
    <name evidence="1" type="ORF">BJN34_35190</name>
</gene>
<evidence type="ECO:0000313" key="2">
    <source>
        <dbReference type="Proteomes" id="UP000189627"/>
    </source>
</evidence>
<evidence type="ECO:0000313" key="1">
    <source>
        <dbReference type="EMBL" id="AQV99126.1"/>
    </source>
</evidence>
<dbReference type="EMBL" id="CP017759">
    <property type="protein sequence ID" value="AQV99126.1"/>
    <property type="molecule type" value="Genomic_DNA"/>
</dbReference>
<proteinExistence type="predicted"/>
<protein>
    <submittedName>
        <fullName evidence="1">Replication initiation protein</fullName>
    </submittedName>
</protein>
<geneLocation type="plasmid" evidence="2">
    <name>penh92</name>
</geneLocation>
<keyword evidence="1" id="KW-0614">Plasmid</keyword>
<reference evidence="2" key="1">
    <citation type="submission" date="2017-02" db="EMBL/GenBank/DDBJ databases">
        <title>Complete genome sequence of Cupriavidus necator strain NH9, a 3-chlorobenzoate degrader.</title>
        <authorList>
            <person name="Moriuchi R."/>
            <person name="Dohra H."/>
            <person name="Ogawa N."/>
        </authorList>
    </citation>
    <scope>NUCLEOTIDE SEQUENCE [LARGE SCALE GENOMIC DNA]</scope>
    <source>
        <strain evidence="2">NH9</strain>
        <plasmid evidence="2">penh92</plasmid>
    </source>
</reference>
<dbReference type="InterPro" id="IPR036388">
    <property type="entry name" value="WH-like_DNA-bd_sf"/>
</dbReference>
<dbReference type="KEGG" id="cuh:BJN34_35190"/>
<name>A0A1U9V2D8_CUPNE</name>
<dbReference type="AlphaFoldDB" id="A0A1U9V2D8"/>
<dbReference type="RefSeq" id="WP_078201555.1">
    <property type="nucleotide sequence ID" value="NZ_CP017759.1"/>
</dbReference>
<dbReference type="SUPFAM" id="SSF46785">
    <property type="entry name" value="Winged helix' DNA-binding domain"/>
    <property type="match status" value="1"/>
</dbReference>
<dbReference type="Proteomes" id="UP000189627">
    <property type="component" value="Plasmid pENH92"/>
</dbReference>
<sequence length="503" mass="57160">MTSSVDRRVTSLQYALDLFVEMAPVQKPIDEVKSDQDIGFHKNTIFARIIGLGMVARRFVDAAYFIVAQEPESRDSYEVSLSFFKWLMRYDSRNTKHFSAVIREVKASMLEVTNAPVEVVDGAGRIVEDSDSREEEDEFEDRVSSRQVATVSNEDGDWLELIGRVRVRNGYIRFRVPEELQRLIKDPENSYWTSLLVTSRFTLIYARGIYDHVLPTVDKGRTDWLPLQLVRNLPGKSWANNNEFKFFKRDYLEKAVAQINQLSDITISYETRAGTPKSRKQDQIRFKMERKESAQASKAAMLNSVALFQTLQREFGLTDRHFDRIASNRETWSDARIEQAIEYVRREIRRGNKITRVAGYLMKVIDAGGFVSEADKEVDRIQAQIAAKSSAEDVAKTSTQCAVAASVAAADAAAEKRRAEETRMATEFFAAADKKMRDELVRKFATTNTIGIRTIERQGLKPADVSEANIMDRPTIAASFCSFVAGEMRKAARTRSKNQSSLI</sequence>
<dbReference type="OrthoDB" id="8950340at2"/>
<dbReference type="Gene3D" id="1.10.10.10">
    <property type="entry name" value="Winged helix-like DNA-binding domain superfamily/Winged helix DNA-binding domain"/>
    <property type="match status" value="1"/>
</dbReference>
<organism evidence="1 2">
    <name type="scientific">Cupriavidus necator</name>
    <name type="common">Alcaligenes eutrophus</name>
    <name type="synonym">Ralstonia eutropha</name>
    <dbReference type="NCBI Taxonomy" id="106590"/>
    <lineage>
        <taxon>Bacteria</taxon>
        <taxon>Pseudomonadati</taxon>
        <taxon>Pseudomonadota</taxon>
        <taxon>Betaproteobacteria</taxon>
        <taxon>Burkholderiales</taxon>
        <taxon>Burkholderiaceae</taxon>
        <taxon>Cupriavidus</taxon>
    </lineage>
</organism>
<dbReference type="Pfam" id="PF21205">
    <property type="entry name" value="Rep3_C"/>
    <property type="match status" value="1"/>
</dbReference>
<accession>A0A1U9V2D8</accession>